<proteinExistence type="predicted"/>
<dbReference type="EMBL" id="CAJVCH010015957">
    <property type="protein sequence ID" value="CAG7680640.1"/>
    <property type="molecule type" value="Genomic_DNA"/>
</dbReference>
<accession>A0A8J2NT33</accession>
<feature type="domain" description="Rho-GAP" evidence="1">
    <location>
        <begin position="1"/>
        <end position="53"/>
    </location>
</feature>
<dbReference type="Proteomes" id="UP000708208">
    <property type="component" value="Unassembled WGS sequence"/>
</dbReference>
<dbReference type="PROSITE" id="PS50238">
    <property type="entry name" value="RHOGAP"/>
    <property type="match status" value="1"/>
</dbReference>
<dbReference type="GO" id="GO:0007165">
    <property type="term" value="P:signal transduction"/>
    <property type="evidence" value="ECO:0007669"/>
    <property type="project" value="InterPro"/>
</dbReference>
<keyword evidence="3" id="KW-1185">Reference proteome</keyword>
<organism evidence="2 3">
    <name type="scientific">Allacma fusca</name>
    <dbReference type="NCBI Taxonomy" id="39272"/>
    <lineage>
        <taxon>Eukaryota</taxon>
        <taxon>Metazoa</taxon>
        <taxon>Ecdysozoa</taxon>
        <taxon>Arthropoda</taxon>
        <taxon>Hexapoda</taxon>
        <taxon>Collembola</taxon>
        <taxon>Symphypleona</taxon>
        <taxon>Sminthuridae</taxon>
        <taxon>Allacma</taxon>
    </lineage>
</organism>
<reference evidence="2" key="1">
    <citation type="submission" date="2021-06" db="EMBL/GenBank/DDBJ databases">
        <authorList>
            <person name="Hodson N. C."/>
            <person name="Mongue J. A."/>
            <person name="Jaron S. K."/>
        </authorList>
    </citation>
    <scope>NUCLEOTIDE SEQUENCE</scope>
</reference>
<dbReference type="AlphaFoldDB" id="A0A8J2NT33"/>
<protein>
    <recommendedName>
        <fullName evidence="1">Rho-GAP domain-containing protein</fullName>
    </recommendedName>
</protein>
<evidence type="ECO:0000313" key="2">
    <source>
        <dbReference type="EMBL" id="CAG7680640.1"/>
    </source>
</evidence>
<dbReference type="OrthoDB" id="27389at2759"/>
<sequence length="55" mass="5989">MSPANIAIVIGPNLLWTPNSNDPSADGPGINMTMTHLYTSLVDQLITYADYFFGE</sequence>
<comment type="caution">
    <text evidence="2">The sequence shown here is derived from an EMBL/GenBank/DDBJ whole genome shotgun (WGS) entry which is preliminary data.</text>
</comment>
<gene>
    <name evidence="2" type="ORF">AFUS01_LOCUS2754</name>
</gene>
<evidence type="ECO:0000259" key="1">
    <source>
        <dbReference type="PROSITE" id="PS50238"/>
    </source>
</evidence>
<name>A0A8J2NT33_9HEXA</name>
<evidence type="ECO:0000313" key="3">
    <source>
        <dbReference type="Proteomes" id="UP000708208"/>
    </source>
</evidence>
<feature type="non-terminal residue" evidence="2">
    <location>
        <position position="55"/>
    </location>
</feature>
<dbReference type="InterPro" id="IPR000198">
    <property type="entry name" value="RhoGAP_dom"/>
</dbReference>